<name>A0ABY7CMA8_9BASI</name>
<dbReference type="EMBL" id="CP110427">
    <property type="protein sequence ID" value="WAQ86363.1"/>
    <property type="molecule type" value="Genomic_DNA"/>
</dbReference>
<dbReference type="RefSeq" id="XP_053021918.1">
    <property type="nucleotide sequence ID" value="XM_053171484.1"/>
</dbReference>
<keyword evidence="2" id="KW-0812">Transmembrane</keyword>
<sequence length="449" mass="48550">MENPQNSTSPTQTSASPKPLSMPMGTPAVPSSQAATPTTTTSMATQSSLPKSVEPVVPAFVQPDLDSRPVSPLAQPTSAPVPQVKKSPSPSTNVQPSVNTTVVTPSTPVTKTVAPHPASKQHMSADITSLNTTAQNKIPFGASSNSSQPEKSGELELPQPVMYIIIAGIALAVFLAGFFIWSCVQKRKRNRTRKISFTMSQASEKEWGTTKEMAEGMENVYRHSIITYDPKAQSKLLYEDLDFGPLITSQISSQKELNQYKKDTIVCLTDVYGSTKGWNGSEFDYLMTSPSQFAPVSAPPGFIRTSPEHIASLPKALLTGNHLTGTGHQQTVPGFRPYASPSGRLLVQPLSSIKMSPAEASNELQKIVNAQRNYEDSFDNTFDSPQLSGTYDDTPIQTNPEHFPVLLGSFPAARKLSSAFLPGADKSLPKEAIQLPLPRYNLKETSTRN</sequence>
<organism evidence="3 4">
    <name type="scientific">Puccinia triticina</name>
    <dbReference type="NCBI Taxonomy" id="208348"/>
    <lineage>
        <taxon>Eukaryota</taxon>
        <taxon>Fungi</taxon>
        <taxon>Dikarya</taxon>
        <taxon>Basidiomycota</taxon>
        <taxon>Pucciniomycotina</taxon>
        <taxon>Pucciniomycetes</taxon>
        <taxon>Pucciniales</taxon>
        <taxon>Pucciniaceae</taxon>
        <taxon>Puccinia</taxon>
    </lineage>
</organism>
<feature type="compositionally biased region" description="Low complexity" evidence="1">
    <location>
        <begin position="26"/>
        <end position="48"/>
    </location>
</feature>
<gene>
    <name evidence="3" type="ORF">PtA15_7A89</name>
</gene>
<feature type="compositionally biased region" description="Low complexity" evidence="1">
    <location>
        <begin position="78"/>
        <end position="113"/>
    </location>
</feature>
<protein>
    <submittedName>
        <fullName evidence="3">Uncharacterized protein</fullName>
    </submittedName>
</protein>
<evidence type="ECO:0000313" key="3">
    <source>
        <dbReference type="EMBL" id="WAQ86363.1"/>
    </source>
</evidence>
<keyword evidence="4" id="KW-1185">Reference proteome</keyword>
<evidence type="ECO:0000256" key="2">
    <source>
        <dbReference type="SAM" id="Phobius"/>
    </source>
</evidence>
<feature type="region of interest" description="Disordered" evidence="1">
    <location>
        <begin position="1"/>
        <end position="122"/>
    </location>
</feature>
<reference evidence="3" key="1">
    <citation type="submission" date="2022-10" db="EMBL/GenBank/DDBJ databases">
        <title>Puccinia triticina Genome sequencing and assembly.</title>
        <authorList>
            <person name="Li C."/>
        </authorList>
    </citation>
    <scope>NUCLEOTIDE SEQUENCE</scope>
    <source>
        <strain evidence="3">Pt15</strain>
    </source>
</reference>
<feature type="compositionally biased region" description="Polar residues" evidence="1">
    <location>
        <begin position="1"/>
        <end position="16"/>
    </location>
</feature>
<evidence type="ECO:0000313" key="4">
    <source>
        <dbReference type="Proteomes" id="UP001164743"/>
    </source>
</evidence>
<evidence type="ECO:0000256" key="1">
    <source>
        <dbReference type="SAM" id="MobiDB-lite"/>
    </source>
</evidence>
<dbReference type="GeneID" id="77812378"/>
<dbReference type="Proteomes" id="UP001164743">
    <property type="component" value="Chromosome 7A"/>
</dbReference>
<keyword evidence="2" id="KW-1133">Transmembrane helix</keyword>
<keyword evidence="2" id="KW-0472">Membrane</keyword>
<feature type="transmembrane region" description="Helical" evidence="2">
    <location>
        <begin position="161"/>
        <end position="184"/>
    </location>
</feature>
<accession>A0ABY7CMA8</accession>
<proteinExistence type="predicted"/>